<dbReference type="GO" id="GO:0060090">
    <property type="term" value="F:molecular adaptor activity"/>
    <property type="evidence" value="ECO:0007669"/>
    <property type="project" value="TreeGrafter"/>
</dbReference>
<dbReference type="Pfam" id="PF03234">
    <property type="entry name" value="CDC37_N"/>
    <property type="match status" value="1"/>
</dbReference>
<dbReference type="PANTHER" id="PTHR45831">
    <property type="entry name" value="LD24721P"/>
    <property type="match status" value="1"/>
</dbReference>
<feature type="region of interest" description="Disordered" evidence="4">
    <location>
        <begin position="1"/>
        <end position="25"/>
    </location>
</feature>
<dbReference type="SMART" id="SM01071">
    <property type="entry name" value="CDC37_N"/>
    <property type="match status" value="1"/>
</dbReference>
<keyword evidence="2 3" id="KW-0802">TPR repeat</keyword>
<dbReference type="InterPro" id="IPR011990">
    <property type="entry name" value="TPR-like_helical_dom_sf"/>
</dbReference>
<sequence>MSATAVRVSKPTGSLRPVGASDLPDSLKYSKWDHIEVSDDEGDSHPNIDQKLMARLKKEKRMRDYEEFRKTHPDAPDPIRAEELKSNKDRCMINSTTKETETMKEGKKYKEQGNKHFAKGEYVEAEHFFTLAIECTVNDNTSVDERKQRAVYFNNRAAARWNQNKVEETIADCTDAIKLDYRYVKARLCRAKVHEQKGDVKLAYDDYKRALSYEPNNAQARSGMDRLQEAVDKLEEEKLIEITIPDEIPENRTIKYNLPGHGEIELQLPDDAVPGQTIKLQMEEEESEAQTEEEAEGGGGLYRHADMYQKALATFLDDATLNAVFMDRWMKMAEESRMAVVDRTFDAMVQQTITNTSGYKMSKKDLYLLCPEISPESRREMAKHPAKFVDACKRSKVDTDELAKQWLQDHKAELADTQIAFGMRLQFQISVNTEGGIEVMSPIRRLLVAETLVCVFEALTGKKASETW</sequence>
<protein>
    <recommendedName>
        <fullName evidence="5">Cdc37 N-terminal domain-containing protein</fullName>
    </recommendedName>
</protein>
<dbReference type="GO" id="GO:0006620">
    <property type="term" value="P:post-translational protein targeting to endoplasmic reticulum membrane"/>
    <property type="evidence" value="ECO:0007669"/>
    <property type="project" value="TreeGrafter"/>
</dbReference>
<dbReference type="GO" id="GO:0019901">
    <property type="term" value="F:protein kinase binding"/>
    <property type="evidence" value="ECO:0007669"/>
    <property type="project" value="InterPro"/>
</dbReference>
<feature type="repeat" description="TPR" evidence="3">
    <location>
        <begin position="184"/>
        <end position="217"/>
    </location>
</feature>
<name>A0A7S0MGU5_9CRYP</name>
<dbReference type="AlphaFoldDB" id="A0A7S0MGU5"/>
<dbReference type="PANTHER" id="PTHR45831:SF2">
    <property type="entry name" value="LD24721P"/>
    <property type="match status" value="1"/>
</dbReference>
<evidence type="ECO:0000259" key="5">
    <source>
        <dbReference type="SMART" id="SM01071"/>
    </source>
</evidence>
<dbReference type="InterPro" id="IPR013855">
    <property type="entry name" value="Cdc37_N_dom"/>
</dbReference>
<keyword evidence="1" id="KW-0677">Repeat</keyword>
<proteinExistence type="predicted"/>
<dbReference type="InterPro" id="IPR047150">
    <property type="entry name" value="SGT"/>
</dbReference>
<dbReference type="SUPFAM" id="SSF48452">
    <property type="entry name" value="TPR-like"/>
    <property type="match status" value="1"/>
</dbReference>
<dbReference type="PROSITE" id="PS50005">
    <property type="entry name" value="TPR"/>
    <property type="match status" value="1"/>
</dbReference>
<organism evidence="6">
    <name type="scientific">Cryptomonas curvata</name>
    <dbReference type="NCBI Taxonomy" id="233186"/>
    <lineage>
        <taxon>Eukaryota</taxon>
        <taxon>Cryptophyceae</taxon>
        <taxon>Cryptomonadales</taxon>
        <taxon>Cryptomonadaceae</taxon>
        <taxon>Cryptomonas</taxon>
    </lineage>
</organism>
<evidence type="ECO:0000256" key="2">
    <source>
        <dbReference type="ARBA" id="ARBA00022803"/>
    </source>
</evidence>
<dbReference type="EMBL" id="HBEZ01033847">
    <property type="protein sequence ID" value="CAD8641021.1"/>
    <property type="molecule type" value="Transcribed_RNA"/>
</dbReference>
<dbReference type="GO" id="GO:0016020">
    <property type="term" value="C:membrane"/>
    <property type="evidence" value="ECO:0007669"/>
    <property type="project" value="TreeGrafter"/>
</dbReference>
<dbReference type="SMART" id="SM00028">
    <property type="entry name" value="TPR"/>
    <property type="match status" value="3"/>
</dbReference>
<evidence type="ECO:0000313" key="6">
    <source>
        <dbReference type="EMBL" id="CAD8641021.1"/>
    </source>
</evidence>
<accession>A0A7S0MGU5</accession>
<gene>
    <name evidence="6" type="ORF">CCUR1050_LOCUS18705</name>
</gene>
<reference evidence="6" key="1">
    <citation type="submission" date="2021-01" db="EMBL/GenBank/DDBJ databases">
        <authorList>
            <person name="Corre E."/>
            <person name="Pelletier E."/>
            <person name="Niang G."/>
            <person name="Scheremetjew M."/>
            <person name="Finn R."/>
            <person name="Kale V."/>
            <person name="Holt S."/>
            <person name="Cochrane G."/>
            <person name="Meng A."/>
            <person name="Brown T."/>
            <person name="Cohen L."/>
        </authorList>
    </citation>
    <scope>NUCLEOTIDE SEQUENCE</scope>
    <source>
        <strain evidence="6">CCAP979/52</strain>
    </source>
</reference>
<dbReference type="InterPro" id="IPR019734">
    <property type="entry name" value="TPR_rpt"/>
</dbReference>
<evidence type="ECO:0000256" key="1">
    <source>
        <dbReference type="ARBA" id="ARBA00022737"/>
    </source>
</evidence>
<feature type="domain" description="Cdc37 N-terminal" evidence="5">
    <location>
        <begin position="26"/>
        <end position="227"/>
    </location>
</feature>
<dbReference type="Gene3D" id="1.25.40.10">
    <property type="entry name" value="Tetratricopeptide repeat domain"/>
    <property type="match status" value="1"/>
</dbReference>
<evidence type="ECO:0000256" key="3">
    <source>
        <dbReference type="PROSITE-ProRule" id="PRU00339"/>
    </source>
</evidence>
<dbReference type="GO" id="GO:0072380">
    <property type="term" value="C:TRC complex"/>
    <property type="evidence" value="ECO:0007669"/>
    <property type="project" value="TreeGrafter"/>
</dbReference>
<evidence type="ECO:0000256" key="4">
    <source>
        <dbReference type="SAM" id="MobiDB-lite"/>
    </source>
</evidence>